<dbReference type="KEGG" id="nvn:NVIE_2427"/>
<sequence length="55" mass="6419">MLVLSANMYIPLFSISNDDLMASHDYTRSSTKCINLNIYSVLYFEYLSELQFSQK</sequence>
<accession>A0A060HJ86</accession>
<dbReference type="Proteomes" id="UP000027093">
    <property type="component" value="Chromosome"/>
</dbReference>
<proteinExistence type="predicted"/>
<evidence type="ECO:0000313" key="2">
    <source>
        <dbReference type="Proteomes" id="UP000027093"/>
    </source>
</evidence>
<reference evidence="1 2" key="1">
    <citation type="journal article" date="2014" name="Int. J. Syst. Evol. Microbiol.">
        <title>Nitrososphaera viennensis gen. nov., sp. nov., an aerobic and mesophilic, ammonia-oxidizing archaeon from soil and a member of the archaeal phylum Thaumarchaeota.</title>
        <authorList>
            <person name="Stieglmeier M."/>
            <person name="Klingl A."/>
            <person name="Alves R.J."/>
            <person name="Rittmann S.K."/>
            <person name="Melcher M."/>
            <person name="Leisch N."/>
            <person name="Schleper C."/>
        </authorList>
    </citation>
    <scope>NUCLEOTIDE SEQUENCE [LARGE SCALE GENOMIC DNA]</scope>
    <source>
        <strain evidence="1">EN76</strain>
    </source>
</reference>
<dbReference type="EMBL" id="CP007536">
    <property type="protein sequence ID" value="AIC16634.1"/>
    <property type="molecule type" value="Genomic_DNA"/>
</dbReference>
<evidence type="ECO:0000313" key="1">
    <source>
        <dbReference type="EMBL" id="AIC16634.1"/>
    </source>
</evidence>
<organism evidence="1 2">
    <name type="scientific">Nitrososphaera viennensis EN76</name>
    <dbReference type="NCBI Taxonomy" id="926571"/>
    <lineage>
        <taxon>Archaea</taxon>
        <taxon>Nitrososphaerota</taxon>
        <taxon>Nitrososphaeria</taxon>
        <taxon>Nitrososphaerales</taxon>
        <taxon>Nitrososphaeraceae</taxon>
        <taxon>Nitrososphaera</taxon>
    </lineage>
</organism>
<dbReference type="HOGENOM" id="CLU_3021103_0_0_2"/>
<dbReference type="STRING" id="926571.NVIE_2427"/>
<keyword evidence="2" id="KW-1185">Reference proteome</keyword>
<dbReference type="AlphaFoldDB" id="A0A060HJ86"/>
<protein>
    <submittedName>
        <fullName evidence="1">Uncharacterized protein</fullName>
    </submittedName>
</protein>
<gene>
    <name evidence="1" type="ORF">NVIE_2427</name>
</gene>
<name>A0A060HJ86_9ARCH</name>